<name>A0A438HGQ0_VITVI</name>
<dbReference type="PANTHER" id="PTHR46890">
    <property type="entry name" value="NON-LTR RETROLELEMENT REVERSE TRANSCRIPTASE-LIKE PROTEIN-RELATED"/>
    <property type="match status" value="1"/>
</dbReference>
<dbReference type="SUPFAM" id="SSF56219">
    <property type="entry name" value="DNase I-like"/>
    <property type="match status" value="1"/>
</dbReference>
<evidence type="ECO:0000313" key="2">
    <source>
        <dbReference type="EMBL" id="RVW83643.1"/>
    </source>
</evidence>
<evidence type="ECO:0000313" key="3">
    <source>
        <dbReference type="Proteomes" id="UP000288805"/>
    </source>
</evidence>
<dbReference type="CDD" id="cd01650">
    <property type="entry name" value="RT_nLTR_like"/>
    <property type="match status" value="1"/>
</dbReference>
<dbReference type="Proteomes" id="UP000288805">
    <property type="component" value="Unassembled WGS sequence"/>
</dbReference>
<sequence>MRRFSEVIEELNLKDLPSFGGQFTWFGGLNSQATFRLDRFPITNEWENHFSGVFQSALPRIASNHCFILLEGAGEARLGDLEEYKKCVLMEETFWRQKSKETWLKEGDKNTKFFHKMVNAKARKNFLSKVNINGDSLTSAKDIKDGRSLNSTFLVLIPKNGGAEELKDFRPISLVGSLYKLLTKVLANRLKQVVGEVVSEYQYAFIQNTQILDVALIANKAVDSRLKGLRQGDPLSPYLFLLVMEVFSQLLFRARSGGYIEGFKVGNSNGIERDLFHLLFANNTLLFCKANSVQLCYLSWVFLWFEAISGLKVNRDKSEVIPAGRVDTLENIISVLGCRIGKLPSSYLGFPLGAPFKSSRVWDLVEERFRKRCPCGIDNIFQKGGDLP</sequence>
<dbReference type="InterPro" id="IPR036691">
    <property type="entry name" value="Endo/exonu/phosph_ase_sf"/>
</dbReference>
<comment type="caution">
    <text evidence="2">The sequence shown here is derived from an EMBL/GenBank/DDBJ whole genome shotgun (WGS) entry which is preliminary data.</text>
</comment>
<accession>A0A438HGQ0</accession>
<feature type="domain" description="Reverse transcriptase" evidence="1">
    <location>
        <begin position="226"/>
        <end position="351"/>
    </location>
</feature>
<dbReference type="PANTHER" id="PTHR46890:SF43">
    <property type="entry name" value="NON-LTR RETROELEMENT REVERSE TRANSCRIPTASE"/>
    <property type="match status" value="1"/>
</dbReference>
<dbReference type="AlphaFoldDB" id="A0A438HGQ0"/>
<dbReference type="InterPro" id="IPR000477">
    <property type="entry name" value="RT_dom"/>
</dbReference>
<protein>
    <recommendedName>
        <fullName evidence="1">Reverse transcriptase domain-containing protein</fullName>
    </recommendedName>
</protein>
<evidence type="ECO:0000259" key="1">
    <source>
        <dbReference type="Pfam" id="PF00078"/>
    </source>
</evidence>
<dbReference type="Pfam" id="PF00078">
    <property type="entry name" value="RVT_1"/>
    <property type="match status" value="1"/>
</dbReference>
<dbReference type="EMBL" id="QGNW01000225">
    <property type="protein sequence ID" value="RVW83643.1"/>
    <property type="molecule type" value="Genomic_DNA"/>
</dbReference>
<reference evidence="2 3" key="1">
    <citation type="journal article" date="2018" name="PLoS Genet.">
        <title>Population sequencing reveals clonal diversity and ancestral inbreeding in the grapevine cultivar Chardonnay.</title>
        <authorList>
            <person name="Roach M.J."/>
            <person name="Johnson D.L."/>
            <person name="Bohlmann J."/>
            <person name="van Vuuren H.J."/>
            <person name="Jones S.J."/>
            <person name="Pretorius I.S."/>
            <person name="Schmidt S.A."/>
            <person name="Borneman A.R."/>
        </authorList>
    </citation>
    <scope>NUCLEOTIDE SEQUENCE [LARGE SCALE GENOMIC DNA]</scope>
    <source>
        <strain evidence="3">cv. Chardonnay</strain>
        <tissue evidence="2">Leaf</tissue>
    </source>
</reference>
<proteinExistence type="predicted"/>
<gene>
    <name evidence="2" type="ORF">CK203_039286</name>
</gene>
<dbReference type="InterPro" id="IPR052343">
    <property type="entry name" value="Retrotransposon-Effector_Assoc"/>
</dbReference>
<organism evidence="2 3">
    <name type="scientific">Vitis vinifera</name>
    <name type="common">Grape</name>
    <dbReference type="NCBI Taxonomy" id="29760"/>
    <lineage>
        <taxon>Eukaryota</taxon>
        <taxon>Viridiplantae</taxon>
        <taxon>Streptophyta</taxon>
        <taxon>Embryophyta</taxon>
        <taxon>Tracheophyta</taxon>
        <taxon>Spermatophyta</taxon>
        <taxon>Magnoliopsida</taxon>
        <taxon>eudicotyledons</taxon>
        <taxon>Gunneridae</taxon>
        <taxon>Pentapetalae</taxon>
        <taxon>rosids</taxon>
        <taxon>Vitales</taxon>
        <taxon>Vitaceae</taxon>
        <taxon>Viteae</taxon>
        <taxon>Vitis</taxon>
    </lineage>
</organism>